<name>A0A1Y6BGS4_9BACT</name>
<dbReference type="OrthoDB" id="9764953at2"/>
<protein>
    <submittedName>
        <fullName evidence="2">Dienelactone hydrolase family protein</fullName>
    </submittedName>
</protein>
<dbReference type="Proteomes" id="UP000192907">
    <property type="component" value="Unassembled WGS sequence"/>
</dbReference>
<reference evidence="3" key="1">
    <citation type="submission" date="2017-04" db="EMBL/GenBank/DDBJ databases">
        <authorList>
            <person name="Varghese N."/>
            <person name="Submissions S."/>
        </authorList>
    </citation>
    <scope>NUCLEOTIDE SEQUENCE [LARGE SCALE GENOMIC DNA]</scope>
    <source>
        <strain evidence="3">RKEM611</strain>
    </source>
</reference>
<keyword evidence="3" id="KW-1185">Reference proteome</keyword>
<sequence length="371" mass="42483">MIQYRLNSKNIIERIAGPWLQANGNQGKVRPETVLGRNIWTFFRGTELISLYSQLFDYVRRTEKVYEVPFRCDSKQFKRLMKLRIEPVRQQAKALDISSTVLQEIKRESLPITDETRIPPQRFLVCAICQRASLSGHVWLDLESFAKDYLIFIENAPPPMGERICPDCLSAQLPADHIVTAHGDVDRFDRVPLILFLHGEAQQEHLFRLQAPPRLVATGQLLDQAPPFYLLTMIKRQRGPWDVRQVMTILNRISLSYPIDIKRIYLTGLSSGGLASWKLIRTYSDVFAGAVIAASTPLGGINLSQLKTPVWVTHGGLDLATSSSRIHRVMSELIERSAEVKCTVFPNQGHDCWSSTYHRNEIWRWLFEKSL</sequence>
<organism evidence="2 3">
    <name type="scientific">Pseudobacteriovorax antillogorgiicola</name>
    <dbReference type="NCBI Taxonomy" id="1513793"/>
    <lineage>
        <taxon>Bacteria</taxon>
        <taxon>Pseudomonadati</taxon>
        <taxon>Bdellovibrionota</taxon>
        <taxon>Oligoflexia</taxon>
        <taxon>Oligoflexales</taxon>
        <taxon>Pseudobacteriovoracaceae</taxon>
        <taxon>Pseudobacteriovorax</taxon>
    </lineage>
</organism>
<dbReference type="InterPro" id="IPR002925">
    <property type="entry name" value="Dienelactn_hydro"/>
</dbReference>
<dbReference type="Pfam" id="PF01738">
    <property type="entry name" value="DLH"/>
    <property type="match status" value="1"/>
</dbReference>
<dbReference type="GO" id="GO:0016787">
    <property type="term" value="F:hydrolase activity"/>
    <property type="evidence" value="ECO:0007669"/>
    <property type="project" value="UniProtKB-KW"/>
</dbReference>
<dbReference type="AlphaFoldDB" id="A0A1Y6BGS4"/>
<feature type="domain" description="Dienelactone hydrolase" evidence="1">
    <location>
        <begin position="258"/>
        <end position="350"/>
    </location>
</feature>
<keyword evidence="2" id="KW-0378">Hydrolase</keyword>
<evidence type="ECO:0000313" key="3">
    <source>
        <dbReference type="Proteomes" id="UP000192907"/>
    </source>
</evidence>
<dbReference type="STRING" id="1513793.SAMN06296036_103129"/>
<proteinExistence type="predicted"/>
<dbReference type="SUPFAM" id="SSF53474">
    <property type="entry name" value="alpha/beta-Hydrolases"/>
    <property type="match status" value="1"/>
</dbReference>
<dbReference type="InterPro" id="IPR029058">
    <property type="entry name" value="AB_hydrolase_fold"/>
</dbReference>
<dbReference type="EMBL" id="FWZT01000003">
    <property type="protein sequence ID" value="SMF00741.1"/>
    <property type="molecule type" value="Genomic_DNA"/>
</dbReference>
<dbReference type="RefSeq" id="WP_132316143.1">
    <property type="nucleotide sequence ID" value="NZ_FWZT01000003.1"/>
</dbReference>
<dbReference type="Gene3D" id="3.40.50.1820">
    <property type="entry name" value="alpha/beta hydrolase"/>
    <property type="match status" value="1"/>
</dbReference>
<evidence type="ECO:0000313" key="2">
    <source>
        <dbReference type="EMBL" id="SMF00741.1"/>
    </source>
</evidence>
<gene>
    <name evidence="2" type="ORF">SAMN06296036_103129</name>
</gene>
<evidence type="ECO:0000259" key="1">
    <source>
        <dbReference type="Pfam" id="PF01738"/>
    </source>
</evidence>
<accession>A0A1Y6BGS4</accession>